<reference evidence="2" key="1">
    <citation type="journal article" date="2014" name="BMC Genomics">
        <title>Characterizing the developmental transcriptome of the oriental fruit fly, Bactrocera dorsalis (Diptera: Tephritidae) through comparative genomic analysis with Drosophila melanogaster utilizing modENCODE datasets.</title>
        <authorList>
            <person name="Geib S.M."/>
            <person name="Calla B."/>
            <person name="Hall B."/>
            <person name="Hou S."/>
            <person name="Manoukis N.C."/>
        </authorList>
    </citation>
    <scope>NUCLEOTIDE SEQUENCE</scope>
    <source>
        <strain evidence="2">Punador</strain>
    </source>
</reference>
<keyword evidence="3" id="KW-1185">Reference proteome</keyword>
<evidence type="ECO:0000313" key="3">
    <source>
        <dbReference type="Proteomes" id="UP001652620"/>
    </source>
</evidence>
<dbReference type="RefSeq" id="XP_011202947.2">
    <property type="nucleotide sequence ID" value="XM_011204645.4"/>
</dbReference>
<dbReference type="Proteomes" id="UP001652620">
    <property type="component" value="Chromosome 5"/>
</dbReference>
<feature type="signal peptide" evidence="1">
    <location>
        <begin position="1"/>
        <end position="21"/>
    </location>
</feature>
<gene>
    <name evidence="4" type="primary">LOC105225958</name>
</gene>
<feature type="chain" id="PRO_5044538231" evidence="1">
    <location>
        <begin position="22"/>
        <end position="168"/>
    </location>
</feature>
<accession>A0A034WRH2</accession>
<protein>
    <submittedName>
        <fullName evidence="4">uncharacterized protein LOC105225958</fullName>
    </submittedName>
</protein>
<organism evidence="2">
    <name type="scientific">Bactrocera dorsalis</name>
    <name type="common">Oriental fruit fly</name>
    <name type="synonym">Dacus dorsalis</name>
    <dbReference type="NCBI Taxonomy" id="27457"/>
    <lineage>
        <taxon>Eukaryota</taxon>
        <taxon>Metazoa</taxon>
        <taxon>Ecdysozoa</taxon>
        <taxon>Arthropoda</taxon>
        <taxon>Hexapoda</taxon>
        <taxon>Insecta</taxon>
        <taxon>Pterygota</taxon>
        <taxon>Neoptera</taxon>
        <taxon>Endopterygota</taxon>
        <taxon>Diptera</taxon>
        <taxon>Brachycera</taxon>
        <taxon>Muscomorpha</taxon>
        <taxon>Tephritoidea</taxon>
        <taxon>Tephritidae</taxon>
        <taxon>Bactrocera</taxon>
        <taxon>Bactrocera</taxon>
    </lineage>
</organism>
<dbReference type="GeneID" id="105225958"/>
<dbReference type="AlphaFoldDB" id="A0A034WRH2"/>
<keyword evidence="1" id="KW-0732">Signal</keyword>
<dbReference type="OrthoDB" id="7958235at2759"/>
<sequence length="168" mass="18952">MTEIIKIASIAFLAFCCLVQAEYVPGVSYIENVELAYDNVTDIWRCDQLVCPPGTLGCKIIKRNNPNKADELICNNICYDKLGANLLKFTHTESMVQAQTIDIYVNSYVDGDIWQWSVGYSLSWQGLNATIAPQDWPRVQESMRSLIKAFDDSYGASQRVIRTFKGAH</sequence>
<name>A0A034WRH2_BACDO</name>
<evidence type="ECO:0000313" key="4">
    <source>
        <dbReference type="RefSeq" id="XP_011202947.1"/>
    </source>
</evidence>
<dbReference type="KEGG" id="bdr:105225958"/>
<dbReference type="RefSeq" id="XP_011202947.1">
    <property type="nucleotide sequence ID" value="XM_011204645.3"/>
</dbReference>
<proteinExistence type="predicted"/>
<dbReference type="EMBL" id="GAKP01002000">
    <property type="protein sequence ID" value="JAC56952.1"/>
    <property type="molecule type" value="Transcribed_RNA"/>
</dbReference>
<reference evidence="4" key="2">
    <citation type="submission" date="2022-04" db="UniProtKB">
        <authorList>
            <consortium name="RefSeq"/>
        </authorList>
    </citation>
    <scope>IDENTIFICATION</scope>
    <source>
        <strain evidence="4">Punador</strain>
    </source>
</reference>
<evidence type="ECO:0000313" key="2">
    <source>
        <dbReference type="EMBL" id="JAC56952.1"/>
    </source>
</evidence>
<evidence type="ECO:0000256" key="1">
    <source>
        <dbReference type="SAM" id="SignalP"/>
    </source>
</evidence>